<sequence length="158" mass="18006">MSCHGETICRTAIKKKALDESLEEKYVKPWASKISHRDDQNSVSSLEVGTGFKNKSGFTYNIFDPSEFIISGFFRYSDLNPNIEYRISQLHLFLSSQIFSNIIGALITLRTVVFGVGTSYAQWTLGVHWIGENEKVRRTGSTTTKRFLEGNERTEKRV</sequence>
<protein>
    <submittedName>
        <fullName evidence="1">Uncharacterized protein</fullName>
    </submittedName>
</protein>
<feature type="non-terminal residue" evidence="1">
    <location>
        <position position="158"/>
    </location>
</feature>
<accession>A0A2I1G7M3</accession>
<organism evidence="1 2">
    <name type="scientific">Rhizophagus irregularis</name>
    <dbReference type="NCBI Taxonomy" id="588596"/>
    <lineage>
        <taxon>Eukaryota</taxon>
        <taxon>Fungi</taxon>
        <taxon>Fungi incertae sedis</taxon>
        <taxon>Mucoromycota</taxon>
        <taxon>Glomeromycotina</taxon>
        <taxon>Glomeromycetes</taxon>
        <taxon>Glomerales</taxon>
        <taxon>Glomeraceae</taxon>
        <taxon>Rhizophagus</taxon>
    </lineage>
</organism>
<comment type="caution">
    <text evidence="1">The sequence shown here is derived from an EMBL/GenBank/DDBJ whole genome shotgun (WGS) entry which is preliminary data.</text>
</comment>
<reference evidence="1 2" key="1">
    <citation type="submission" date="2015-10" db="EMBL/GenBank/DDBJ databases">
        <title>Genome analyses suggest a sexual origin of heterokaryosis in a supposedly ancient asexual fungus.</title>
        <authorList>
            <person name="Ropars J."/>
            <person name="Sedzielewska K."/>
            <person name="Noel J."/>
            <person name="Charron P."/>
            <person name="Farinelli L."/>
            <person name="Marton T."/>
            <person name="Kruger M."/>
            <person name="Pelin A."/>
            <person name="Brachmann A."/>
            <person name="Corradi N."/>
        </authorList>
    </citation>
    <scope>NUCLEOTIDE SEQUENCE [LARGE SCALE GENOMIC DNA]</scope>
    <source>
        <strain evidence="1 2">A4</strain>
    </source>
</reference>
<keyword evidence="2" id="KW-1185">Reference proteome</keyword>
<proteinExistence type="predicted"/>
<dbReference type="Proteomes" id="UP000234323">
    <property type="component" value="Unassembled WGS sequence"/>
</dbReference>
<evidence type="ECO:0000313" key="1">
    <source>
        <dbReference type="EMBL" id="PKY42628.1"/>
    </source>
</evidence>
<evidence type="ECO:0000313" key="2">
    <source>
        <dbReference type="Proteomes" id="UP000234323"/>
    </source>
</evidence>
<dbReference type="EMBL" id="LLXI01000207">
    <property type="protein sequence ID" value="PKY42628.1"/>
    <property type="molecule type" value="Genomic_DNA"/>
</dbReference>
<dbReference type="AlphaFoldDB" id="A0A2I1G7M3"/>
<name>A0A2I1G7M3_9GLOM</name>
<gene>
    <name evidence="1" type="ORF">RhiirA4_442094</name>
</gene>